<reference evidence="2" key="1">
    <citation type="journal article" date="2013" name="Proc. Natl. Acad. Sci. U.S.A.">
        <title>Improving the coverage of the cyanobacterial phylum using diversity-driven genome sequencing.</title>
        <authorList>
            <person name="Shih P.M."/>
            <person name="Wu D."/>
            <person name="Latifi A."/>
            <person name="Axen S.D."/>
            <person name="Fewer D.P."/>
            <person name="Talla E."/>
            <person name="Calteau A."/>
            <person name="Cai F."/>
            <person name="Tandeau de Marsac N."/>
            <person name="Rippka R."/>
            <person name="Herdman M."/>
            <person name="Sivonen K."/>
            <person name="Coursin T."/>
            <person name="Laurent T."/>
            <person name="Goodwin L."/>
            <person name="Nolan M."/>
            <person name="Davenport K.W."/>
            <person name="Han C.S."/>
            <person name="Rubin E.M."/>
            <person name="Eisen J.A."/>
            <person name="Woyke T."/>
            <person name="Gugger M."/>
            <person name="Kerfeld C.A."/>
        </authorList>
    </citation>
    <scope>NUCLEOTIDE SEQUENCE [LARGE SCALE GENOMIC DNA]</scope>
    <source>
        <strain evidence="2">ATCC 29140 / PCC 7202</strain>
    </source>
</reference>
<dbReference type="PROSITE" id="PS51257">
    <property type="entry name" value="PROKAR_LIPOPROTEIN"/>
    <property type="match status" value="1"/>
</dbReference>
<dbReference type="Gene3D" id="3.40.1350.100">
    <property type="match status" value="2"/>
</dbReference>
<dbReference type="BioCyc" id="CSTA292563:G1353-710-MONOMER"/>
<accession>K9YIL7</accession>
<dbReference type="KEGG" id="csn:Cyast_0704"/>
<dbReference type="eggNOG" id="ENOG502Z8C3">
    <property type="taxonomic scope" value="Bacteria"/>
</dbReference>
<dbReference type="Proteomes" id="UP000010483">
    <property type="component" value="Chromosome"/>
</dbReference>
<keyword evidence="2" id="KW-1185">Reference proteome</keyword>
<evidence type="ECO:0000313" key="1">
    <source>
        <dbReference type="EMBL" id="AFZ46679.1"/>
    </source>
</evidence>
<protein>
    <submittedName>
        <fullName evidence="1">Tic22 family protein</fullName>
    </submittedName>
</protein>
<dbReference type="HOGENOM" id="CLU_073560_0_0_3"/>
<name>K9YIL7_CYASC</name>
<dbReference type="AlphaFoldDB" id="K9YIL7"/>
<dbReference type="STRING" id="292563.Cyast_0704"/>
<dbReference type="PATRIC" id="fig|292563.3.peg.738"/>
<organism evidence="1 2">
    <name type="scientific">Cyanobacterium stanieri (strain ATCC 29140 / PCC 7202)</name>
    <dbReference type="NCBI Taxonomy" id="292563"/>
    <lineage>
        <taxon>Bacteria</taxon>
        <taxon>Bacillati</taxon>
        <taxon>Cyanobacteriota</taxon>
        <taxon>Cyanophyceae</taxon>
        <taxon>Oscillatoriophycideae</taxon>
        <taxon>Chroococcales</taxon>
        <taxon>Geminocystaceae</taxon>
        <taxon>Cyanobacterium</taxon>
    </lineage>
</organism>
<dbReference type="PANTHER" id="PTHR33926:SF4">
    <property type="entry name" value="PROTEIN TIC 22, CHLOROPLASTIC"/>
    <property type="match status" value="1"/>
</dbReference>
<sequence>MLKKKSLVNTIRNASIVGATVVSCWLAPMGKLLALPQEVIVEKLQSIPVFTVADEQGAPLVATNGENQNQRVAGVFISKADANNFVQQLRQSNPELGGQVQVIPVSLGEVYEMAEANANQPDGIRFAYVPRQADVEQARRLNSEYRSGVPLFVATAGDDQGYLTVRQGNQEFIPFFFEESQVRELVEGFKQSQPDMADSVQIEVVVLEGMISALEQGDDELLERIMLWPSQESIQFIRENTPQQ</sequence>
<evidence type="ECO:0000313" key="2">
    <source>
        <dbReference type="Proteomes" id="UP000010483"/>
    </source>
</evidence>
<dbReference type="InterPro" id="IPR007378">
    <property type="entry name" value="Tic22-like"/>
</dbReference>
<gene>
    <name evidence="1" type="ordered locus">Cyast_0704</name>
</gene>
<dbReference type="GO" id="GO:0015031">
    <property type="term" value="P:protein transport"/>
    <property type="evidence" value="ECO:0007669"/>
    <property type="project" value="InterPro"/>
</dbReference>
<proteinExistence type="predicted"/>
<dbReference type="Pfam" id="PF04278">
    <property type="entry name" value="Tic22"/>
    <property type="match status" value="1"/>
</dbReference>
<dbReference type="EMBL" id="CP003940">
    <property type="protein sequence ID" value="AFZ46679.1"/>
    <property type="molecule type" value="Genomic_DNA"/>
</dbReference>
<dbReference type="PANTHER" id="PTHR33926">
    <property type="entry name" value="PROTEIN TIC 22, CHLOROPLASTIC"/>
    <property type="match status" value="1"/>
</dbReference>